<evidence type="ECO:0000313" key="1">
    <source>
        <dbReference type="EMBL" id="MEC4175165.1"/>
    </source>
</evidence>
<accession>A0ABU6IFF2</accession>
<dbReference type="PROSITE" id="PS51257">
    <property type="entry name" value="PROKAR_LIPOPROTEIN"/>
    <property type="match status" value="1"/>
</dbReference>
<dbReference type="EMBL" id="JAYMFF010000002">
    <property type="protein sequence ID" value="MEC4175165.1"/>
    <property type="molecule type" value="Genomic_DNA"/>
</dbReference>
<organism evidence="1 2">
    <name type="scientific">Adlercreutzia wanghongyangiae</name>
    <dbReference type="NCBI Taxonomy" id="3111451"/>
    <lineage>
        <taxon>Bacteria</taxon>
        <taxon>Bacillati</taxon>
        <taxon>Actinomycetota</taxon>
        <taxon>Coriobacteriia</taxon>
        <taxon>Eggerthellales</taxon>
        <taxon>Eggerthellaceae</taxon>
        <taxon>Adlercreutzia</taxon>
    </lineage>
</organism>
<dbReference type="RefSeq" id="WP_338208779.1">
    <property type="nucleotide sequence ID" value="NZ_JAYMFF010000002.1"/>
</dbReference>
<protein>
    <submittedName>
        <fullName evidence="1">Uncharacterized protein</fullName>
    </submittedName>
</protein>
<evidence type="ECO:0000313" key="2">
    <source>
        <dbReference type="Proteomes" id="UP001349994"/>
    </source>
</evidence>
<reference evidence="1 2" key="1">
    <citation type="submission" date="2024-01" db="EMBL/GenBank/DDBJ databases">
        <title>novel species in genus Adlercreutzia.</title>
        <authorList>
            <person name="Liu X."/>
        </authorList>
    </citation>
    <scope>NUCLEOTIDE SEQUENCE [LARGE SCALE GENOMIC DNA]</scope>
    <source>
        <strain evidence="1 2">R7</strain>
    </source>
</reference>
<dbReference type="Proteomes" id="UP001349994">
    <property type="component" value="Unassembled WGS sequence"/>
</dbReference>
<proteinExistence type="predicted"/>
<sequence>MIRSIKNLSLQTRILLIILAGALVGCLVMMAVSPARAKLEFFSPDYVAEIQQTHIGVKLTEKTGDEAEFRIVSGDDQLIQQQDKLLGADVETGPQLDKMYPEALSVKNASDDMDEYVRLTVRKYWATSTPTATTAAASATVSAEELADKPQKDATLNPAHIQLAYDATSEGDWVFSAEESTGERLVFYYKHVLKAGEHASSPAVTGIAVSSSLRDDPAAANGAYAQCYLGLAAQVDSVQVNNAVDAAKSAWGIDVTQFEQYGLDWTSRN</sequence>
<comment type="caution">
    <text evidence="1">The sequence shown here is derived from an EMBL/GenBank/DDBJ whole genome shotgun (WGS) entry which is preliminary data.</text>
</comment>
<keyword evidence="2" id="KW-1185">Reference proteome</keyword>
<name>A0ABU6IFF2_9ACTN</name>
<gene>
    <name evidence="1" type="ORF">VIN30_01715</name>
</gene>